<evidence type="ECO:0000313" key="2">
    <source>
        <dbReference type="EMBL" id="CAB4692274.1"/>
    </source>
</evidence>
<sequence>MREDDLLMEIPVDVDTLPTAWREAGVGPVAVFLHGIGSSRTGWRPQLTGLADLRRCVAWDAPGYGASLPVNEPTFAAYTNRVAELIAEVSPGAPVDLVGMSFGGMIAQYVAATHPQLIRTLTLLCTSPKFGLDGTDPVQWRAARLAGLDTAGSPGAAAPFILPSLAGPSGAHVVPEAIEAMARIPMAGLLTALETIVTHDSRPILSGITAPTVVLVGAQDTETPTAYGQAIVDLIPGASLAIIEGAGHLLNLEAPTEVNAVITQHWEKI</sequence>
<dbReference type="SUPFAM" id="SSF53474">
    <property type="entry name" value="alpha/beta-Hydrolases"/>
    <property type="match status" value="1"/>
</dbReference>
<dbReference type="EMBL" id="CAEZXZ010000003">
    <property type="protein sequence ID" value="CAB4692274.1"/>
    <property type="molecule type" value="Genomic_DNA"/>
</dbReference>
<gene>
    <name evidence="2" type="ORF">UFOPK2625_00041</name>
    <name evidence="3" type="ORF">UFOPK4043_00899</name>
</gene>
<feature type="domain" description="AB hydrolase-1" evidence="1">
    <location>
        <begin position="31"/>
        <end position="260"/>
    </location>
</feature>
<dbReference type="GO" id="GO:0003824">
    <property type="term" value="F:catalytic activity"/>
    <property type="evidence" value="ECO:0007669"/>
    <property type="project" value="InterPro"/>
</dbReference>
<organism evidence="2">
    <name type="scientific">freshwater metagenome</name>
    <dbReference type="NCBI Taxonomy" id="449393"/>
    <lineage>
        <taxon>unclassified sequences</taxon>
        <taxon>metagenomes</taxon>
        <taxon>ecological metagenomes</taxon>
    </lineage>
</organism>
<dbReference type="PANTHER" id="PTHR43798">
    <property type="entry name" value="MONOACYLGLYCEROL LIPASE"/>
    <property type="match status" value="1"/>
</dbReference>
<protein>
    <submittedName>
        <fullName evidence="2">Unannotated protein</fullName>
    </submittedName>
</protein>
<dbReference type="PRINTS" id="PR00412">
    <property type="entry name" value="EPOXHYDRLASE"/>
</dbReference>
<dbReference type="InterPro" id="IPR050266">
    <property type="entry name" value="AB_hydrolase_sf"/>
</dbReference>
<dbReference type="Pfam" id="PF12697">
    <property type="entry name" value="Abhydrolase_6"/>
    <property type="match status" value="1"/>
</dbReference>
<dbReference type="GO" id="GO:0016020">
    <property type="term" value="C:membrane"/>
    <property type="evidence" value="ECO:0007669"/>
    <property type="project" value="TreeGrafter"/>
</dbReference>
<evidence type="ECO:0000259" key="1">
    <source>
        <dbReference type="Pfam" id="PF12697"/>
    </source>
</evidence>
<accession>A0A6J6P7E0</accession>
<name>A0A6J6P7E0_9ZZZZ</name>
<dbReference type="PANTHER" id="PTHR43798:SF33">
    <property type="entry name" value="HYDROLASE, PUTATIVE (AFU_ORTHOLOGUE AFUA_2G14860)-RELATED"/>
    <property type="match status" value="1"/>
</dbReference>
<dbReference type="InterPro" id="IPR029058">
    <property type="entry name" value="AB_hydrolase_fold"/>
</dbReference>
<dbReference type="InterPro" id="IPR000073">
    <property type="entry name" value="AB_hydrolase_1"/>
</dbReference>
<evidence type="ECO:0000313" key="3">
    <source>
        <dbReference type="EMBL" id="CAB5007658.1"/>
    </source>
</evidence>
<proteinExistence type="predicted"/>
<dbReference type="PRINTS" id="PR00111">
    <property type="entry name" value="ABHYDROLASE"/>
</dbReference>
<dbReference type="InterPro" id="IPR000639">
    <property type="entry name" value="Epox_hydrolase-like"/>
</dbReference>
<dbReference type="AlphaFoldDB" id="A0A6J6P7E0"/>
<reference evidence="2" key="1">
    <citation type="submission" date="2020-05" db="EMBL/GenBank/DDBJ databases">
        <authorList>
            <person name="Chiriac C."/>
            <person name="Salcher M."/>
            <person name="Ghai R."/>
            <person name="Kavagutti S V."/>
        </authorList>
    </citation>
    <scope>NUCLEOTIDE SEQUENCE</scope>
</reference>
<dbReference type="EMBL" id="CAFBPA010000126">
    <property type="protein sequence ID" value="CAB5007658.1"/>
    <property type="molecule type" value="Genomic_DNA"/>
</dbReference>
<dbReference type="Gene3D" id="3.40.50.1820">
    <property type="entry name" value="alpha/beta hydrolase"/>
    <property type="match status" value="1"/>
</dbReference>